<keyword evidence="2" id="KW-0805">Transcription regulation</keyword>
<dbReference type="PANTHER" id="PTHR13935">
    <property type="entry name" value="ACHAETE-SCUTE TRANSCRIPTION FACTOR-RELATED"/>
    <property type="match status" value="1"/>
</dbReference>
<reference evidence="7 8" key="1">
    <citation type="journal article" date="2021" name="Nat. Commun.">
        <title>Incipient diploidization of the medicinal plant Perilla within 10,000 years.</title>
        <authorList>
            <person name="Zhang Y."/>
            <person name="Shen Q."/>
            <person name="Leng L."/>
            <person name="Zhang D."/>
            <person name="Chen S."/>
            <person name="Shi Y."/>
            <person name="Ning Z."/>
            <person name="Chen S."/>
        </authorList>
    </citation>
    <scope>NUCLEOTIDE SEQUENCE [LARGE SCALE GENOMIC DNA]</scope>
    <source>
        <strain evidence="8">cv. PC099</strain>
    </source>
</reference>
<dbReference type="GO" id="GO:0000977">
    <property type="term" value="F:RNA polymerase II transcription regulatory region sequence-specific DNA binding"/>
    <property type="evidence" value="ECO:0007669"/>
    <property type="project" value="TreeGrafter"/>
</dbReference>
<comment type="subcellular location">
    <subcellularLocation>
        <location evidence="1">Nucleus</location>
    </subcellularLocation>
</comment>
<keyword evidence="5" id="KW-0539">Nucleus</keyword>
<comment type="caution">
    <text evidence="7">The sequence shown here is derived from an EMBL/GenBank/DDBJ whole genome shotgun (WGS) entry which is preliminary data.</text>
</comment>
<dbReference type="GO" id="GO:0090575">
    <property type="term" value="C:RNA polymerase II transcription regulator complex"/>
    <property type="evidence" value="ECO:0007669"/>
    <property type="project" value="TreeGrafter"/>
</dbReference>
<evidence type="ECO:0000256" key="5">
    <source>
        <dbReference type="ARBA" id="ARBA00023242"/>
    </source>
</evidence>
<evidence type="ECO:0000256" key="2">
    <source>
        <dbReference type="ARBA" id="ARBA00023015"/>
    </source>
</evidence>
<evidence type="ECO:0000313" key="7">
    <source>
        <dbReference type="EMBL" id="KAH6828452.1"/>
    </source>
</evidence>
<proteinExistence type="predicted"/>
<dbReference type="InterPro" id="IPR011598">
    <property type="entry name" value="bHLH_dom"/>
</dbReference>
<keyword evidence="3" id="KW-0238">DNA-binding</keyword>
<dbReference type="EMBL" id="SDAM02000124">
    <property type="protein sequence ID" value="KAH6828452.1"/>
    <property type="molecule type" value="Genomic_DNA"/>
</dbReference>
<accession>A0AAD4J751</accession>
<gene>
    <name evidence="7" type="ORF">C2S53_016937</name>
</gene>
<dbReference type="PROSITE" id="PS50888">
    <property type="entry name" value="BHLH"/>
    <property type="match status" value="1"/>
</dbReference>
<dbReference type="Pfam" id="PF00010">
    <property type="entry name" value="HLH"/>
    <property type="match status" value="1"/>
</dbReference>
<keyword evidence="4" id="KW-0804">Transcription</keyword>
<dbReference type="SMART" id="SM00353">
    <property type="entry name" value="HLH"/>
    <property type="match status" value="1"/>
</dbReference>
<feature type="domain" description="BHLH" evidence="6">
    <location>
        <begin position="76"/>
        <end position="129"/>
    </location>
</feature>
<evidence type="ECO:0000256" key="1">
    <source>
        <dbReference type="ARBA" id="ARBA00004123"/>
    </source>
</evidence>
<evidence type="ECO:0000259" key="6">
    <source>
        <dbReference type="PROSITE" id="PS50888"/>
    </source>
</evidence>
<dbReference type="GO" id="GO:0000981">
    <property type="term" value="F:DNA-binding transcription factor activity, RNA polymerase II-specific"/>
    <property type="evidence" value="ECO:0007669"/>
    <property type="project" value="TreeGrafter"/>
</dbReference>
<dbReference type="Gene3D" id="4.10.280.10">
    <property type="entry name" value="Helix-loop-helix DNA-binding domain"/>
    <property type="match status" value="1"/>
</dbReference>
<dbReference type="InterPro" id="IPR036638">
    <property type="entry name" value="HLH_DNA-bd_sf"/>
</dbReference>
<evidence type="ECO:0000256" key="3">
    <source>
        <dbReference type="ARBA" id="ARBA00023125"/>
    </source>
</evidence>
<protein>
    <recommendedName>
        <fullName evidence="6">BHLH domain-containing protein</fullName>
    </recommendedName>
</protein>
<dbReference type="AlphaFoldDB" id="A0AAD4J751"/>
<dbReference type="GO" id="GO:0046983">
    <property type="term" value="F:protein dimerization activity"/>
    <property type="evidence" value="ECO:0007669"/>
    <property type="project" value="InterPro"/>
</dbReference>
<keyword evidence="8" id="KW-1185">Reference proteome</keyword>
<dbReference type="Proteomes" id="UP001190926">
    <property type="component" value="Unassembled WGS sequence"/>
</dbReference>
<evidence type="ECO:0000313" key="8">
    <source>
        <dbReference type="Proteomes" id="UP001190926"/>
    </source>
</evidence>
<dbReference type="SUPFAM" id="SSF47459">
    <property type="entry name" value="HLH, helix-loop-helix DNA-binding domain"/>
    <property type="match status" value="1"/>
</dbReference>
<sequence length="254" mass="29012">MFSLQPCDELDFQTSTTTYQGYQIKQDDDHSLLQSNNFISFSANDENRQLVGLTTKVRAQTRRRQADRSSHEGGLARRFVHRDVERKRRQEMSNLFVSLRTLLPLEHLNKGKISVCDQMEEAAKYIKQMHKKVEELGSRRDKLKKLYVSSSSSSSSRRDQNVEISLADGDDTLIHNSVAIHKILHGFEILISNKSPNLELSRVLAELEEIELDVVNCLSTRTGGGFHHKLEIEAMDMASLDLSVLRDRLTEAIK</sequence>
<evidence type="ECO:0000256" key="4">
    <source>
        <dbReference type="ARBA" id="ARBA00023163"/>
    </source>
</evidence>
<name>A0AAD4J751_PERFH</name>
<dbReference type="InterPro" id="IPR015660">
    <property type="entry name" value="MASH1/Ascl1a-like"/>
</dbReference>
<dbReference type="PANTHER" id="PTHR13935:SF106">
    <property type="entry name" value="ACHAETE-SCUTE COMPLEX PROTEIN T5-RELATED"/>
    <property type="match status" value="1"/>
</dbReference>
<organism evidence="7 8">
    <name type="scientific">Perilla frutescens var. hirtella</name>
    <name type="common">Perilla citriodora</name>
    <name type="synonym">Perilla setoyensis</name>
    <dbReference type="NCBI Taxonomy" id="608512"/>
    <lineage>
        <taxon>Eukaryota</taxon>
        <taxon>Viridiplantae</taxon>
        <taxon>Streptophyta</taxon>
        <taxon>Embryophyta</taxon>
        <taxon>Tracheophyta</taxon>
        <taxon>Spermatophyta</taxon>
        <taxon>Magnoliopsida</taxon>
        <taxon>eudicotyledons</taxon>
        <taxon>Gunneridae</taxon>
        <taxon>Pentapetalae</taxon>
        <taxon>asterids</taxon>
        <taxon>lamiids</taxon>
        <taxon>Lamiales</taxon>
        <taxon>Lamiaceae</taxon>
        <taxon>Nepetoideae</taxon>
        <taxon>Elsholtzieae</taxon>
        <taxon>Perilla</taxon>
    </lineage>
</organism>